<reference evidence="1 2" key="1">
    <citation type="submission" date="2011-06" db="EMBL/GenBank/DDBJ databases">
        <title>The Genome Sequence of Fusarium oxysporum FOSC 3-a.</title>
        <authorList>
            <consortium name="The Broad Institute Genome Sequencing Platform"/>
            <person name="Ma L.-J."/>
            <person name="Gale L.R."/>
            <person name="Schwartz D.C."/>
            <person name="Zhou S."/>
            <person name="Corby-Kistler H."/>
            <person name="Young S.K."/>
            <person name="Zeng Q."/>
            <person name="Gargeya S."/>
            <person name="Fitzgerald M."/>
            <person name="Haas B."/>
            <person name="Abouelleil A."/>
            <person name="Alvarado L."/>
            <person name="Arachchi H.M."/>
            <person name="Berlin A."/>
            <person name="Brown A."/>
            <person name="Chapman S.B."/>
            <person name="Chen Z."/>
            <person name="Dunbar C."/>
            <person name="Freedman E."/>
            <person name="Gearin G."/>
            <person name="Gellesch M."/>
            <person name="Goldberg J."/>
            <person name="Griggs A."/>
            <person name="Gujja S."/>
            <person name="Heiman D."/>
            <person name="Howarth C."/>
            <person name="Larson L."/>
            <person name="Lui A."/>
            <person name="MacDonald P.J.P."/>
            <person name="Mehta T."/>
            <person name="Montmayeur A."/>
            <person name="Murphy C."/>
            <person name="Neiman D."/>
            <person name="Pearson M."/>
            <person name="Priest M."/>
            <person name="Roberts A."/>
            <person name="Saif S."/>
            <person name="Shea T."/>
            <person name="Shenoy N."/>
            <person name="Sisk P."/>
            <person name="Stolte C."/>
            <person name="Sykes S."/>
            <person name="Wortman J."/>
            <person name="Nusbaum C."/>
            <person name="Birren B."/>
        </authorList>
    </citation>
    <scope>NUCLEOTIDE SEQUENCE [LARGE SCALE GENOMIC DNA]</scope>
    <source>
        <strain evidence="2">FOSC 3-a</strain>
    </source>
</reference>
<proteinExistence type="predicted"/>
<gene>
    <name evidence="1" type="ORF">FOYG_02193</name>
</gene>
<accession>W9IVI3</accession>
<dbReference type="EMBL" id="JH717840">
    <property type="protein sequence ID" value="EWY97335.1"/>
    <property type="molecule type" value="Genomic_DNA"/>
</dbReference>
<organism evidence="1 2">
    <name type="scientific">Fusarium oxysporum NRRL 32931</name>
    <dbReference type="NCBI Taxonomy" id="660029"/>
    <lineage>
        <taxon>Eukaryota</taxon>
        <taxon>Fungi</taxon>
        <taxon>Dikarya</taxon>
        <taxon>Ascomycota</taxon>
        <taxon>Pezizomycotina</taxon>
        <taxon>Sordariomycetes</taxon>
        <taxon>Hypocreomycetidae</taxon>
        <taxon>Hypocreales</taxon>
        <taxon>Nectriaceae</taxon>
        <taxon>Fusarium</taxon>
        <taxon>Fusarium oxysporum species complex</taxon>
    </lineage>
</organism>
<dbReference type="OrthoDB" id="3558762at2759"/>
<dbReference type="Proteomes" id="UP000030753">
    <property type="component" value="Unassembled WGS sequence"/>
</dbReference>
<protein>
    <submittedName>
        <fullName evidence="1">Uncharacterized protein</fullName>
    </submittedName>
</protein>
<sequence length="206" mass="23620">MTQTTSQQTSHLFEKGNYHSLENSAVLAYGLQDVTTKDVQKACDVATETYAREILNWPNGLLDKRNIFKAEKHDKKLKNLDDCIQLFVDRLNNVFEASPPKDLPIYPHAFVVITENWSQNNANSTLVLAHKPKDRWMIQHCLVPIHVELGLAVGSLRFGDVTEADMLNQFSNYVHPFKIRQVHTQPHNTWSWPVLYLLSQLVSLVL</sequence>
<dbReference type="HOGENOM" id="CLU_1555333_0_0_1"/>
<dbReference type="AlphaFoldDB" id="W9IVI3"/>
<name>W9IVI3_FUSOX</name>
<evidence type="ECO:0000313" key="1">
    <source>
        <dbReference type="EMBL" id="EWY97335.1"/>
    </source>
</evidence>
<evidence type="ECO:0000313" key="2">
    <source>
        <dbReference type="Proteomes" id="UP000030753"/>
    </source>
</evidence>